<name>A0A0F9IXQ4_9ZZZZ</name>
<evidence type="ECO:0000313" key="1">
    <source>
        <dbReference type="EMBL" id="KKL98450.1"/>
    </source>
</evidence>
<sequence>MDNQNIPQIRVVAVIEDDWMKIIDINEYPPPDNIIVDGIDFVLKSIHRGNSNLSVQVESQV</sequence>
<reference evidence="1" key="1">
    <citation type="journal article" date="2015" name="Nature">
        <title>Complex archaea that bridge the gap between prokaryotes and eukaryotes.</title>
        <authorList>
            <person name="Spang A."/>
            <person name="Saw J.H."/>
            <person name="Jorgensen S.L."/>
            <person name="Zaremba-Niedzwiedzka K."/>
            <person name="Martijn J."/>
            <person name="Lind A.E."/>
            <person name="van Eijk R."/>
            <person name="Schleper C."/>
            <person name="Guy L."/>
            <person name="Ettema T.J."/>
        </authorList>
    </citation>
    <scope>NUCLEOTIDE SEQUENCE</scope>
</reference>
<organism evidence="1">
    <name type="scientific">marine sediment metagenome</name>
    <dbReference type="NCBI Taxonomy" id="412755"/>
    <lineage>
        <taxon>unclassified sequences</taxon>
        <taxon>metagenomes</taxon>
        <taxon>ecological metagenomes</taxon>
    </lineage>
</organism>
<protein>
    <submittedName>
        <fullName evidence="1">Uncharacterized protein</fullName>
    </submittedName>
</protein>
<accession>A0A0F9IXQ4</accession>
<proteinExistence type="predicted"/>
<dbReference type="AlphaFoldDB" id="A0A0F9IXQ4"/>
<comment type="caution">
    <text evidence="1">The sequence shown here is derived from an EMBL/GenBank/DDBJ whole genome shotgun (WGS) entry which is preliminary data.</text>
</comment>
<dbReference type="EMBL" id="LAZR01017921">
    <property type="protein sequence ID" value="KKL98450.1"/>
    <property type="molecule type" value="Genomic_DNA"/>
</dbReference>
<gene>
    <name evidence="1" type="ORF">LCGC14_1824340</name>
</gene>